<dbReference type="SUPFAM" id="SSF64182">
    <property type="entry name" value="DHH phosphoesterases"/>
    <property type="match status" value="1"/>
</dbReference>
<dbReference type="InterPro" id="IPR001667">
    <property type="entry name" value="DDH_dom"/>
</dbReference>
<sequence length="335" mass="33543">MSGPGSDQPLPGPGPVDPAGAAAVLRAARDVLVVGHVRPDADAAGSAIALATALHRAGVPATVSFGGPDPVSASLAVLDPDGLVVPSTSAPAAPDLLVTCDVSSAHRLGDLAGRLDTARESLAVDHHASFTPFATRHLVDPAAPATVLLVRAVLGELGTELDPVLARALFAGLYTDTGGFRWGGSEALRLGAELVDAGAEPRGLMRELTGTRPFGWLAAQAAVLAGARREPAAAGGAGLVWAAVDVDTATRFRDQTLTVVGQLLATAGDGVAALLTESEPDMWSVSLRGTGSPDLSRVATALGGGGHPAAAGFERGGTRDELLTLLRAELASATG</sequence>
<dbReference type="Gene3D" id="3.90.1640.10">
    <property type="entry name" value="inorganic pyrophosphatase (n-terminal core)"/>
    <property type="match status" value="1"/>
</dbReference>
<comment type="caution">
    <text evidence="3">The sequence shown here is derived from an EMBL/GenBank/DDBJ whole genome shotgun (WGS) entry which is preliminary data.</text>
</comment>
<dbReference type="InterPro" id="IPR003156">
    <property type="entry name" value="DHHA1_dom"/>
</dbReference>
<keyword evidence="4" id="KW-1185">Reference proteome</keyword>
<evidence type="ECO:0000313" key="4">
    <source>
        <dbReference type="Proteomes" id="UP001501414"/>
    </source>
</evidence>
<dbReference type="EMBL" id="BAAAJK010000022">
    <property type="protein sequence ID" value="GAA1393351.1"/>
    <property type="molecule type" value="Genomic_DNA"/>
</dbReference>
<evidence type="ECO:0000259" key="1">
    <source>
        <dbReference type="Pfam" id="PF01368"/>
    </source>
</evidence>
<dbReference type="PANTHER" id="PTHR47618">
    <property type="entry name" value="BIFUNCTIONAL OLIGORIBONUCLEASE AND PAP PHOSPHATASE NRNA"/>
    <property type="match status" value="1"/>
</dbReference>
<dbReference type="Pfam" id="PF01368">
    <property type="entry name" value="DHH"/>
    <property type="match status" value="1"/>
</dbReference>
<reference evidence="3 4" key="1">
    <citation type="journal article" date="2019" name="Int. J. Syst. Evol. Microbiol.">
        <title>The Global Catalogue of Microorganisms (GCM) 10K type strain sequencing project: providing services to taxonomists for standard genome sequencing and annotation.</title>
        <authorList>
            <consortium name="The Broad Institute Genomics Platform"/>
            <consortium name="The Broad Institute Genome Sequencing Center for Infectious Disease"/>
            <person name="Wu L."/>
            <person name="Ma J."/>
        </authorList>
    </citation>
    <scope>NUCLEOTIDE SEQUENCE [LARGE SCALE GENOMIC DNA]</scope>
    <source>
        <strain evidence="3 4">JCM 11896</strain>
    </source>
</reference>
<accession>A0ABN1Y188</accession>
<dbReference type="InterPro" id="IPR051319">
    <property type="entry name" value="Oligoribo/pAp-PDE_c-di-AMP_PDE"/>
</dbReference>
<dbReference type="Pfam" id="PF02272">
    <property type="entry name" value="DHHA1"/>
    <property type="match status" value="1"/>
</dbReference>
<name>A0ABN1Y188_9PSEU</name>
<dbReference type="PANTHER" id="PTHR47618:SF1">
    <property type="entry name" value="BIFUNCTIONAL OLIGORIBONUCLEASE AND PAP PHOSPHATASE NRNA"/>
    <property type="match status" value="1"/>
</dbReference>
<evidence type="ECO:0000313" key="3">
    <source>
        <dbReference type="EMBL" id="GAA1393351.1"/>
    </source>
</evidence>
<protein>
    <submittedName>
        <fullName evidence="3">Bifunctional oligoribonuclease/PAP phosphatase NrnA</fullName>
    </submittedName>
</protein>
<organism evidence="3 4">
    <name type="scientific">Pseudonocardia kongjuensis</name>
    <dbReference type="NCBI Taxonomy" id="102227"/>
    <lineage>
        <taxon>Bacteria</taxon>
        <taxon>Bacillati</taxon>
        <taxon>Actinomycetota</taxon>
        <taxon>Actinomycetes</taxon>
        <taxon>Pseudonocardiales</taxon>
        <taxon>Pseudonocardiaceae</taxon>
        <taxon>Pseudonocardia</taxon>
    </lineage>
</organism>
<gene>
    <name evidence="3" type="ORF">GCM10009613_39750</name>
</gene>
<dbReference type="RefSeq" id="WP_344024664.1">
    <property type="nucleotide sequence ID" value="NZ_BAAAJK010000022.1"/>
</dbReference>
<evidence type="ECO:0000259" key="2">
    <source>
        <dbReference type="Pfam" id="PF02272"/>
    </source>
</evidence>
<feature type="domain" description="DHHA1" evidence="2">
    <location>
        <begin position="257"/>
        <end position="314"/>
    </location>
</feature>
<dbReference type="Gene3D" id="3.10.310.30">
    <property type="match status" value="1"/>
</dbReference>
<dbReference type="Proteomes" id="UP001501414">
    <property type="component" value="Unassembled WGS sequence"/>
</dbReference>
<feature type="domain" description="DDH" evidence="1">
    <location>
        <begin position="31"/>
        <end position="172"/>
    </location>
</feature>
<proteinExistence type="predicted"/>
<dbReference type="InterPro" id="IPR038763">
    <property type="entry name" value="DHH_sf"/>
</dbReference>